<dbReference type="InterPro" id="IPR011650">
    <property type="entry name" value="Peptidase_M20_dimer"/>
</dbReference>
<dbReference type="Proteomes" id="UP001500920">
    <property type="component" value="Unassembled WGS sequence"/>
</dbReference>
<evidence type="ECO:0000256" key="1">
    <source>
        <dbReference type="ARBA" id="ARBA00022723"/>
    </source>
</evidence>
<organism evidence="4 5">
    <name type="scientific">Salinicoccus jeotgali</name>
    <dbReference type="NCBI Taxonomy" id="381634"/>
    <lineage>
        <taxon>Bacteria</taxon>
        <taxon>Bacillati</taxon>
        <taxon>Bacillota</taxon>
        <taxon>Bacilli</taxon>
        <taxon>Bacillales</taxon>
        <taxon>Staphylococcaceae</taxon>
        <taxon>Salinicoccus</taxon>
    </lineage>
</organism>
<evidence type="ECO:0000313" key="5">
    <source>
        <dbReference type="Proteomes" id="UP001500920"/>
    </source>
</evidence>
<evidence type="ECO:0000256" key="2">
    <source>
        <dbReference type="ARBA" id="ARBA00022801"/>
    </source>
</evidence>
<feature type="domain" description="Peptidase M20 dimerisation" evidence="3">
    <location>
        <begin position="178"/>
        <end position="275"/>
    </location>
</feature>
<dbReference type="PIRSF" id="PIRSF037238">
    <property type="entry name" value="Carboxypeptidase_G2"/>
    <property type="match status" value="1"/>
</dbReference>
<dbReference type="Gene3D" id="3.40.630.10">
    <property type="entry name" value="Zn peptidases"/>
    <property type="match status" value="1"/>
</dbReference>
<dbReference type="PANTHER" id="PTHR43808">
    <property type="entry name" value="ACETYLORNITHINE DEACETYLASE"/>
    <property type="match status" value="1"/>
</dbReference>
<reference evidence="5" key="1">
    <citation type="journal article" date="2019" name="Int. J. Syst. Evol. Microbiol.">
        <title>The Global Catalogue of Microorganisms (GCM) 10K type strain sequencing project: providing services to taxonomists for standard genome sequencing and annotation.</title>
        <authorList>
            <consortium name="The Broad Institute Genomics Platform"/>
            <consortium name="The Broad Institute Genome Sequencing Center for Infectious Disease"/>
            <person name="Wu L."/>
            <person name="Ma J."/>
        </authorList>
    </citation>
    <scope>NUCLEOTIDE SEQUENCE [LARGE SCALE GENOMIC DNA]</scope>
    <source>
        <strain evidence="5">JCM 16981</strain>
    </source>
</reference>
<dbReference type="InterPro" id="IPR036264">
    <property type="entry name" value="Bact_exopeptidase_dim_dom"/>
</dbReference>
<dbReference type="SUPFAM" id="SSF55031">
    <property type="entry name" value="Bacterial exopeptidase dimerisation domain"/>
    <property type="match status" value="1"/>
</dbReference>
<comment type="caution">
    <text evidence="4">The sequence shown here is derived from an EMBL/GenBank/DDBJ whole genome shotgun (WGS) entry which is preliminary data.</text>
</comment>
<dbReference type="InterPro" id="IPR017150">
    <property type="entry name" value="Pept_M20_glutamate_carboxypep"/>
</dbReference>
<protein>
    <submittedName>
        <fullName evidence="4">M20 family metallopeptidase</fullName>
    </submittedName>
</protein>
<dbReference type="EMBL" id="BAABCK010000019">
    <property type="protein sequence ID" value="GAA3721838.1"/>
    <property type="molecule type" value="Genomic_DNA"/>
</dbReference>
<evidence type="ECO:0000259" key="3">
    <source>
        <dbReference type="Pfam" id="PF07687"/>
    </source>
</evidence>
<dbReference type="SUPFAM" id="SSF53187">
    <property type="entry name" value="Zn-dependent exopeptidases"/>
    <property type="match status" value="1"/>
</dbReference>
<keyword evidence="2" id="KW-0378">Hydrolase</keyword>
<gene>
    <name evidence="4" type="ORF">GCM10022378_09950</name>
</gene>
<dbReference type="RefSeq" id="WP_344702010.1">
    <property type="nucleotide sequence ID" value="NZ_BAABCK010000019.1"/>
</dbReference>
<evidence type="ECO:0000313" key="4">
    <source>
        <dbReference type="EMBL" id="GAA3721838.1"/>
    </source>
</evidence>
<keyword evidence="1" id="KW-0479">Metal-binding</keyword>
<dbReference type="PANTHER" id="PTHR43808:SF9">
    <property type="entry name" value="BLL0789 PROTEIN"/>
    <property type="match status" value="1"/>
</dbReference>
<name>A0ABP7EQI4_9STAP</name>
<dbReference type="Gene3D" id="3.30.70.360">
    <property type="match status" value="1"/>
</dbReference>
<accession>A0ABP7EQI4</accession>
<dbReference type="InterPro" id="IPR050072">
    <property type="entry name" value="Peptidase_M20A"/>
</dbReference>
<dbReference type="InterPro" id="IPR002933">
    <property type="entry name" value="Peptidase_M20"/>
</dbReference>
<dbReference type="Pfam" id="PF07687">
    <property type="entry name" value="M20_dimer"/>
    <property type="match status" value="1"/>
</dbReference>
<keyword evidence="5" id="KW-1185">Reference proteome</keyword>
<dbReference type="CDD" id="cd03885">
    <property type="entry name" value="M20_CPDG2"/>
    <property type="match status" value="1"/>
</dbReference>
<dbReference type="Pfam" id="PF01546">
    <property type="entry name" value="Peptidase_M20"/>
    <property type="match status" value="1"/>
</dbReference>
<proteinExistence type="predicted"/>
<sequence>MKSFIYDHSKEMLEMLKKLVNTDSGSYDKEGVDKVGQLLMEHFNNLGFIADVHENEKLGNNIVLRHQDARRPKFLIVAHMDTVFPKGTVDERPFSMEDGFAYGPGVIDMKASHVMLYYAMKALMEENVPAYKDVEIIFNSDEEIGTIGSRKLIEEKAKDKEYVLVLEPARPSGSFVSSRRGVGQYQLEIRGKSAHSGMNPEDGISAIEEMAHKIIELKTLEDPENGLNINIGLIEGGTSVNTVAPIAKAGIDVRISTQEQAAEIDEKIQKVCNESTVTGAELTLTGGINRPPMEFASSVGELVDIVLKEAESLGIEIDHIASGGGSDASFTAAMGIPTIDGMGPVGGKQHTEREYLVIDTLMERTTLFINVVRRLHKMYVNE</sequence>